<organism evidence="1 2">
    <name type="scientific">Vaccinium darrowii</name>
    <dbReference type="NCBI Taxonomy" id="229202"/>
    <lineage>
        <taxon>Eukaryota</taxon>
        <taxon>Viridiplantae</taxon>
        <taxon>Streptophyta</taxon>
        <taxon>Embryophyta</taxon>
        <taxon>Tracheophyta</taxon>
        <taxon>Spermatophyta</taxon>
        <taxon>Magnoliopsida</taxon>
        <taxon>eudicotyledons</taxon>
        <taxon>Gunneridae</taxon>
        <taxon>Pentapetalae</taxon>
        <taxon>asterids</taxon>
        <taxon>Ericales</taxon>
        <taxon>Ericaceae</taxon>
        <taxon>Vaccinioideae</taxon>
        <taxon>Vaccinieae</taxon>
        <taxon>Vaccinium</taxon>
    </lineage>
</organism>
<protein>
    <submittedName>
        <fullName evidence="1">Uncharacterized protein</fullName>
    </submittedName>
</protein>
<dbReference type="EMBL" id="CM037156">
    <property type="protein sequence ID" value="KAH7838036.1"/>
    <property type="molecule type" value="Genomic_DNA"/>
</dbReference>
<accession>A0ACB7XBU7</accession>
<proteinExistence type="predicted"/>
<gene>
    <name evidence="1" type="ORF">Vadar_021308</name>
</gene>
<evidence type="ECO:0000313" key="2">
    <source>
        <dbReference type="Proteomes" id="UP000828048"/>
    </source>
</evidence>
<dbReference type="Proteomes" id="UP000828048">
    <property type="component" value="Chromosome 6"/>
</dbReference>
<keyword evidence="2" id="KW-1185">Reference proteome</keyword>
<name>A0ACB7XBU7_9ERIC</name>
<reference evidence="1 2" key="1">
    <citation type="journal article" date="2021" name="Hortic Res">
        <title>High-quality reference genome and annotation aids understanding of berry development for evergreen blueberry (Vaccinium darrowii).</title>
        <authorList>
            <person name="Yu J."/>
            <person name="Hulse-Kemp A.M."/>
            <person name="Babiker E."/>
            <person name="Staton M."/>
        </authorList>
    </citation>
    <scope>NUCLEOTIDE SEQUENCE [LARGE SCALE GENOMIC DNA]</scope>
    <source>
        <strain evidence="2">cv. NJ 8807/NJ 8810</strain>
        <tissue evidence="1">Young leaf</tissue>
    </source>
</reference>
<sequence>MNIDDPKWRGKGIAKSSSDGQRKRRHLIPGPAGLVQLALEKREAGEGVLEMNTQEAIYRAITVPSEDNAFVENNAWLAVVHAGYMFEPGYSNLASVNQMPNLHRVKLVVALVKSCVRDPLRGTMLELKDPTRTMRGTVSEKAAEVYEGLLKAGVCIVLREIVVWRPEKTPYLNITSFNIEGVYGN</sequence>
<comment type="caution">
    <text evidence="1">The sequence shown here is derived from an EMBL/GenBank/DDBJ whole genome shotgun (WGS) entry which is preliminary data.</text>
</comment>
<evidence type="ECO:0000313" key="1">
    <source>
        <dbReference type="EMBL" id="KAH7838036.1"/>
    </source>
</evidence>